<dbReference type="EMBL" id="OZ075118">
    <property type="protein sequence ID" value="CAL5089128.1"/>
    <property type="molecule type" value="Genomic_DNA"/>
</dbReference>
<evidence type="ECO:0000313" key="2">
    <source>
        <dbReference type="EMBL" id="CAL5089128.1"/>
    </source>
</evidence>
<evidence type="ECO:0000313" key="3">
    <source>
        <dbReference type="Proteomes" id="UP001497457"/>
    </source>
</evidence>
<dbReference type="Pfam" id="PF08268">
    <property type="entry name" value="FBA_3"/>
    <property type="match status" value="1"/>
</dbReference>
<proteinExistence type="predicted"/>
<reference evidence="2" key="1">
    <citation type="submission" date="2024-10" db="EMBL/GenBank/DDBJ databases">
        <authorList>
            <person name="Ryan C."/>
        </authorList>
    </citation>
    <scope>NUCLEOTIDE SEQUENCE [LARGE SCALE GENOMIC DNA]</scope>
</reference>
<organism evidence="2 3">
    <name type="scientific">Urochloa decumbens</name>
    <dbReference type="NCBI Taxonomy" id="240449"/>
    <lineage>
        <taxon>Eukaryota</taxon>
        <taxon>Viridiplantae</taxon>
        <taxon>Streptophyta</taxon>
        <taxon>Embryophyta</taxon>
        <taxon>Tracheophyta</taxon>
        <taxon>Spermatophyta</taxon>
        <taxon>Magnoliopsida</taxon>
        <taxon>Liliopsida</taxon>
        <taxon>Poales</taxon>
        <taxon>Poaceae</taxon>
        <taxon>PACMAD clade</taxon>
        <taxon>Panicoideae</taxon>
        <taxon>Panicodae</taxon>
        <taxon>Paniceae</taxon>
        <taxon>Melinidinae</taxon>
        <taxon>Urochloa</taxon>
    </lineage>
</organism>
<feature type="domain" description="F-box" evidence="1">
    <location>
        <begin position="12"/>
        <end position="58"/>
    </location>
</feature>
<dbReference type="SUPFAM" id="SSF81383">
    <property type="entry name" value="F-box domain"/>
    <property type="match status" value="1"/>
</dbReference>
<accession>A0ABC9G7B8</accession>
<name>A0ABC9G7B8_9POAL</name>
<dbReference type="PANTHER" id="PTHR31111">
    <property type="entry name" value="BNAA05G37150D PROTEIN-RELATED"/>
    <property type="match status" value="1"/>
</dbReference>
<dbReference type="Pfam" id="PF12937">
    <property type="entry name" value="F-box-like"/>
    <property type="match status" value="1"/>
</dbReference>
<dbReference type="Gene3D" id="1.20.1280.50">
    <property type="match status" value="1"/>
</dbReference>
<dbReference type="PROSITE" id="PS50181">
    <property type="entry name" value="FBOX"/>
    <property type="match status" value="1"/>
</dbReference>
<dbReference type="AlphaFoldDB" id="A0ABC9G7B8"/>
<dbReference type="CDD" id="cd22157">
    <property type="entry name" value="F-box_AtFBW1-like"/>
    <property type="match status" value="1"/>
</dbReference>
<dbReference type="Proteomes" id="UP001497457">
    <property type="component" value="Chromosome 8b"/>
</dbReference>
<evidence type="ECO:0000259" key="1">
    <source>
        <dbReference type="PROSITE" id="PS50181"/>
    </source>
</evidence>
<gene>
    <name evidence="2" type="ORF">URODEC1_LOCUS113194</name>
</gene>
<dbReference type="InterPro" id="IPR001810">
    <property type="entry name" value="F-box_dom"/>
</dbReference>
<sequence>MEEPPRIRSGRDPQGSALPTDLLYDILLRLPGQDLCRLRAVCRPWRSLLSDQQFIADHTARHPEEPPLVVVGYEASGWNGLALCDIMDHSGRVVKRIHAGADCDRVMCAHLGILCVAKGGSSMSCQLLNPATGAVHVLPEGLAAEHAAHRQGFSDCWATTAFGLVPSTGEYKVLRVLHSFGYKDDPPMNQHEMFRRHVDYCSLLKLYEVFTVGGSGQSRWRGKKAPPYNFELAEWNSVVIKHIVCFLLSDYDEYSRYEHGQKLVASFDLETEKWSASIRGPLSGDHDDNVYNSFMGLSCIDFKIAALGERLVLGCRRPSFSVASPSMDLWILRDFEKGLWVKQYSIDTSFLHVRHLVQPLLVLNDGRTANRTGKWAFLRNYNAVANTSIDVLKRNHSVIAVGLYGGSLLSLASGTN</sequence>
<protein>
    <recommendedName>
        <fullName evidence="1">F-box domain-containing protein</fullName>
    </recommendedName>
</protein>
<dbReference type="InterPro" id="IPR013187">
    <property type="entry name" value="F-box-assoc_dom_typ3"/>
</dbReference>
<keyword evidence="3" id="KW-1185">Reference proteome</keyword>
<dbReference type="PANTHER" id="PTHR31111:SF133">
    <property type="entry name" value="OS07G0196600 PROTEIN"/>
    <property type="match status" value="1"/>
</dbReference>
<dbReference type="InterPro" id="IPR036047">
    <property type="entry name" value="F-box-like_dom_sf"/>
</dbReference>
<dbReference type="SMART" id="SM00256">
    <property type="entry name" value="FBOX"/>
    <property type="match status" value="1"/>
</dbReference>